<name>A0A165ZPX7_9AGAM</name>
<keyword evidence="1" id="KW-0472">Membrane</keyword>
<evidence type="ECO:0000313" key="3">
    <source>
        <dbReference type="Proteomes" id="UP000076532"/>
    </source>
</evidence>
<evidence type="ECO:0000256" key="1">
    <source>
        <dbReference type="SAM" id="Phobius"/>
    </source>
</evidence>
<proteinExistence type="predicted"/>
<keyword evidence="1" id="KW-0812">Transmembrane</keyword>
<dbReference type="AlphaFoldDB" id="A0A165ZPX7"/>
<reference evidence="2 3" key="1">
    <citation type="journal article" date="2016" name="Mol. Biol. Evol.">
        <title>Comparative Genomics of Early-Diverging Mushroom-Forming Fungi Provides Insights into the Origins of Lignocellulose Decay Capabilities.</title>
        <authorList>
            <person name="Nagy L.G."/>
            <person name="Riley R."/>
            <person name="Tritt A."/>
            <person name="Adam C."/>
            <person name="Daum C."/>
            <person name="Floudas D."/>
            <person name="Sun H."/>
            <person name="Yadav J.S."/>
            <person name="Pangilinan J."/>
            <person name="Larsson K.H."/>
            <person name="Matsuura K."/>
            <person name="Barry K."/>
            <person name="Labutti K."/>
            <person name="Kuo R."/>
            <person name="Ohm R.A."/>
            <person name="Bhattacharya S.S."/>
            <person name="Shirouzu T."/>
            <person name="Yoshinaga Y."/>
            <person name="Martin F.M."/>
            <person name="Grigoriev I.V."/>
            <person name="Hibbett D.S."/>
        </authorList>
    </citation>
    <scope>NUCLEOTIDE SEQUENCE [LARGE SCALE GENOMIC DNA]</scope>
    <source>
        <strain evidence="2 3">CBS 109695</strain>
    </source>
</reference>
<keyword evidence="1" id="KW-1133">Transmembrane helix</keyword>
<gene>
    <name evidence="2" type="ORF">FIBSPDRAFT_937836</name>
</gene>
<feature type="non-terminal residue" evidence="2">
    <location>
        <position position="131"/>
    </location>
</feature>
<protein>
    <submittedName>
        <fullName evidence="2">Uncharacterized protein</fullName>
    </submittedName>
</protein>
<keyword evidence="3" id="KW-1185">Reference proteome</keyword>
<dbReference type="EMBL" id="KV417673">
    <property type="protein sequence ID" value="KZP10803.1"/>
    <property type="molecule type" value="Genomic_DNA"/>
</dbReference>
<organism evidence="2 3">
    <name type="scientific">Athelia psychrophila</name>
    <dbReference type="NCBI Taxonomy" id="1759441"/>
    <lineage>
        <taxon>Eukaryota</taxon>
        <taxon>Fungi</taxon>
        <taxon>Dikarya</taxon>
        <taxon>Basidiomycota</taxon>
        <taxon>Agaricomycotina</taxon>
        <taxon>Agaricomycetes</taxon>
        <taxon>Agaricomycetidae</taxon>
        <taxon>Atheliales</taxon>
        <taxon>Atheliaceae</taxon>
        <taxon>Athelia</taxon>
    </lineage>
</organism>
<feature type="transmembrane region" description="Helical" evidence="1">
    <location>
        <begin position="108"/>
        <end position="129"/>
    </location>
</feature>
<dbReference type="Proteomes" id="UP000076532">
    <property type="component" value="Unassembled WGS sequence"/>
</dbReference>
<accession>A0A165ZPX7</accession>
<sequence>MANIIAYAPSIVICTGPVVVTGRRKAAVGRHPASRAHWVARGHRGGALLEPARQRDRRDAALHSYGGRLPRCDDVHRARHVNALHARLRPVLPARRADEHTGVRAHEVWHAAATAISLVLVAYIVLGVLNE</sequence>
<evidence type="ECO:0000313" key="2">
    <source>
        <dbReference type="EMBL" id="KZP10803.1"/>
    </source>
</evidence>